<sequence length="250" mass="27666">MRYVVDVEPEDDIEDTSGYATNERGSPARTFCNSYRATALQILDPHSLRLEPVISGNSDEGDKEVLRLHFSEEEQPDLFKAVFECLGYAARDTDVVVLMHDEMLRCAKDFHSLLPIIIQDVGSVLADSVVEPFEQLGWASPDIVRGAIAAVILRATEPVFLSNKGVDGAYREVCASLFAGLLNSKMPDNPDPEQFVTQYPGLVTFIEKLVEETRAEKNIALSIPLRTDQIVSEASMHIRSVIARTGLVID</sequence>
<reference evidence="2 3" key="1">
    <citation type="submission" date="2017-08" db="EMBL/GenBank/DDBJ databases">
        <authorList>
            <person name="de Groot N.N."/>
        </authorList>
    </citation>
    <scope>NUCLEOTIDE SEQUENCE [LARGE SCALE GENOMIC DNA]</scope>
    <source>
        <strain evidence="2 3">USBA 78</strain>
    </source>
</reference>
<evidence type="ECO:0000313" key="2">
    <source>
        <dbReference type="EMBL" id="SOC27324.1"/>
    </source>
</evidence>
<dbReference type="Proteomes" id="UP000219068">
    <property type="component" value="Unassembled WGS sequence"/>
</dbReference>
<protein>
    <submittedName>
        <fullName evidence="2">Uncharacterized protein</fullName>
    </submittedName>
</protein>
<dbReference type="AlphaFoldDB" id="A0A285TTB4"/>
<evidence type="ECO:0000256" key="1">
    <source>
        <dbReference type="SAM" id="MobiDB-lite"/>
    </source>
</evidence>
<name>A0A285TTB4_9PROT</name>
<feature type="region of interest" description="Disordered" evidence="1">
    <location>
        <begin position="1"/>
        <end position="20"/>
    </location>
</feature>
<gene>
    <name evidence="2" type="ORF">SAMN05428964_105380</name>
</gene>
<dbReference type="RefSeq" id="WP_097052911.1">
    <property type="nucleotide sequence ID" value="NZ_OBMM01000005.1"/>
</dbReference>
<evidence type="ECO:0000313" key="3">
    <source>
        <dbReference type="Proteomes" id="UP000219068"/>
    </source>
</evidence>
<proteinExistence type="predicted"/>
<accession>A0A285TTB4</accession>
<dbReference type="EMBL" id="OBMM01000005">
    <property type="protein sequence ID" value="SOC27324.1"/>
    <property type="molecule type" value="Genomic_DNA"/>
</dbReference>
<organism evidence="2 3">
    <name type="scientific">Thalassospira xiamenensis</name>
    <dbReference type="NCBI Taxonomy" id="220697"/>
    <lineage>
        <taxon>Bacteria</taxon>
        <taxon>Pseudomonadati</taxon>
        <taxon>Pseudomonadota</taxon>
        <taxon>Alphaproteobacteria</taxon>
        <taxon>Rhodospirillales</taxon>
        <taxon>Thalassospiraceae</taxon>
        <taxon>Thalassospira</taxon>
    </lineage>
</organism>